<dbReference type="SUPFAM" id="SSF53335">
    <property type="entry name" value="S-adenosyl-L-methionine-dependent methyltransferases"/>
    <property type="match status" value="1"/>
</dbReference>
<sequence length="257" mass="28506">MAVIMKALLSLRRHAFHYKPVLRRHSSLITDLIENMDKKETWDRFYQENNSTKDGSQNLRNFEWFFSFDAVQSFILPLLQPQSSHEAPKNALDVGCGTSAVGPGIYRHSPWPVRVTCADISAVAIRLMQEQQQSRPVQPGNTSSSLLFLELDCSQLLQQFGCCSLDLIVDKGTTDALLRSKEGPAKAGQVLQQCLRVLRPSGALLQFSDEDPDARLLWLEKESGALGGGTTGVKVQEVGTLRGISYYCYTISPTSSP</sequence>
<dbReference type="CDD" id="cd02440">
    <property type="entry name" value="AdoMet_MTases"/>
    <property type="match status" value="1"/>
</dbReference>
<comment type="catalytic activity">
    <reaction evidence="10">
        <text>N(6)-methyl-L-lysyl-[citrate synthase] + S-adenosyl-L-methionine = N(6),N(6)-dimethyl-L-lysyl-[citrate synthase] + S-adenosyl-L-homocysteine + H(+)</text>
        <dbReference type="Rhea" id="RHEA:55548"/>
        <dbReference type="Rhea" id="RHEA-COMP:14213"/>
        <dbReference type="Rhea" id="RHEA-COMP:14214"/>
        <dbReference type="ChEBI" id="CHEBI:15378"/>
        <dbReference type="ChEBI" id="CHEBI:57856"/>
        <dbReference type="ChEBI" id="CHEBI:59789"/>
        <dbReference type="ChEBI" id="CHEBI:61929"/>
        <dbReference type="ChEBI" id="CHEBI:61976"/>
    </reaction>
</comment>
<reference evidence="15" key="1">
    <citation type="submission" date="2025-08" db="UniProtKB">
        <authorList>
            <consortium name="Ensembl"/>
        </authorList>
    </citation>
    <scope>IDENTIFICATION</scope>
</reference>
<evidence type="ECO:0000256" key="7">
    <source>
        <dbReference type="ARBA" id="ARBA00023128"/>
    </source>
</evidence>
<dbReference type="GO" id="GO:0032259">
    <property type="term" value="P:methylation"/>
    <property type="evidence" value="ECO:0007669"/>
    <property type="project" value="UniProtKB-KW"/>
</dbReference>
<keyword evidence="3" id="KW-0489">Methyltransferase</keyword>
<comment type="catalytic activity">
    <reaction evidence="9">
        <text>N(6),N(6)-dimethyl-L-lysyl-[citrate synthase] + S-adenosyl-L-methionine = N(6),N(6),N(6)-trimethyl-L-lysyl-[citrate synthase] + S-adenosyl-L-homocysteine + H(+)</text>
        <dbReference type="Rhea" id="RHEA:55552"/>
        <dbReference type="Rhea" id="RHEA-COMP:14214"/>
        <dbReference type="Rhea" id="RHEA-COMP:14215"/>
        <dbReference type="ChEBI" id="CHEBI:15378"/>
        <dbReference type="ChEBI" id="CHEBI:57856"/>
        <dbReference type="ChEBI" id="CHEBI:59789"/>
        <dbReference type="ChEBI" id="CHEBI:61961"/>
        <dbReference type="ChEBI" id="CHEBI:61976"/>
    </reaction>
</comment>
<comment type="function">
    <text evidence="11">Protein-lysine methyltransferase that selectively trimethylates citrate synthase (CS) in mitochondria. Seems to conduct trimethylation in a highly distributive manner rather than in a processive manner, and thus introduces a single methyl group per binding event.</text>
</comment>
<evidence type="ECO:0000256" key="1">
    <source>
        <dbReference type="ARBA" id="ARBA00004173"/>
    </source>
</evidence>
<keyword evidence="4" id="KW-0808">Transferase</keyword>
<evidence type="ECO:0000259" key="14">
    <source>
        <dbReference type="Pfam" id="PF08241"/>
    </source>
</evidence>
<dbReference type="KEGG" id="pki:111836311"/>
<evidence type="ECO:0000313" key="16">
    <source>
        <dbReference type="Proteomes" id="UP000261540"/>
    </source>
</evidence>
<dbReference type="GeneTree" id="ENSGT00510000049875"/>
<dbReference type="RefSeq" id="XP_023653207.1">
    <property type="nucleotide sequence ID" value="XM_023797439.2"/>
</dbReference>
<dbReference type="GO" id="GO:0008757">
    <property type="term" value="F:S-adenosylmethionine-dependent methyltransferase activity"/>
    <property type="evidence" value="ECO:0007669"/>
    <property type="project" value="InterPro"/>
</dbReference>
<dbReference type="CTD" id="751071"/>
<dbReference type="Ensembl" id="ENSPKIT00000028306.1">
    <property type="protein sequence ID" value="ENSPKIP00000004324.1"/>
    <property type="gene ID" value="ENSPKIG00000021487.1"/>
</dbReference>
<evidence type="ECO:0000256" key="13">
    <source>
        <dbReference type="ARBA" id="ARBA00083084"/>
    </source>
</evidence>
<dbReference type="OrthoDB" id="411785at2759"/>
<dbReference type="PANTHER" id="PTHR12176:SF83">
    <property type="entry name" value="CITRATE SYNTHASE-LYSINE N-METHYLTRANSFERASE CSKMT, MITOCHONDRIAL"/>
    <property type="match status" value="1"/>
</dbReference>
<evidence type="ECO:0000256" key="11">
    <source>
        <dbReference type="ARBA" id="ARBA00058794"/>
    </source>
</evidence>
<evidence type="ECO:0000256" key="2">
    <source>
        <dbReference type="ARBA" id="ARBA00008361"/>
    </source>
</evidence>
<keyword evidence="5" id="KW-0949">S-adenosyl-L-methionine</keyword>
<evidence type="ECO:0000256" key="4">
    <source>
        <dbReference type="ARBA" id="ARBA00022679"/>
    </source>
</evidence>
<evidence type="ECO:0000256" key="12">
    <source>
        <dbReference type="ARBA" id="ARBA00068729"/>
    </source>
</evidence>
<reference evidence="15" key="2">
    <citation type="submission" date="2025-09" db="UniProtKB">
        <authorList>
            <consortium name="Ensembl"/>
        </authorList>
    </citation>
    <scope>IDENTIFICATION</scope>
</reference>
<accession>A0A3B3QEW8</accession>
<evidence type="ECO:0000256" key="6">
    <source>
        <dbReference type="ARBA" id="ARBA00022946"/>
    </source>
</evidence>
<dbReference type="Pfam" id="PF08241">
    <property type="entry name" value="Methyltransf_11"/>
    <property type="match status" value="1"/>
</dbReference>
<dbReference type="GeneID" id="111836311"/>
<dbReference type="InterPro" id="IPR029063">
    <property type="entry name" value="SAM-dependent_MTases_sf"/>
</dbReference>
<organism evidence="15 16">
    <name type="scientific">Paramormyrops kingsleyae</name>
    <dbReference type="NCBI Taxonomy" id="1676925"/>
    <lineage>
        <taxon>Eukaryota</taxon>
        <taxon>Metazoa</taxon>
        <taxon>Chordata</taxon>
        <taxon>Craniata</taxon>
        <taxon>Vertebrata</taxon>
        <taxon>Euteleostomi</taxon>
        <taxon>Actinopterygii</taxon>
        <taxon>Neopterygii</taxon>
        <taxon>Teleostei</taxon>
        <taxon>Osteoglossocephala</taxon>
        <taxon>Osteoglossomorpha</taxon>
        <taxon>Osteoglossiformes</taxon>
        <taxon>Mormyridae</taxon>
        <taxon>Paramormyrops</taxon>
    </lineage>
</organism>
<evidence type="ECO:0000256" key="3">
    <source>
        <dbReference type="ARBA" id="ARBA00022603"/>
    </source>
</evidence>
<evidence type="ECO:0000313" key="15">
    <source>
        <dbReference type="Ensembl" id="ENSPKIP00000004324.1"/>
    </source>
</evidence>
<keyword evidence="7" id="KW-0496">Mitochondrion</keyword>
<feature type="domain" description="Methyltransferase type 11" evidence="14">
    <location>
        <begin position="92"/>
        <end position="205"/>
    </location>
</feature>
<comment type="catalytic activity">
    <reaction evidence="8">
        <text>L-lysyl-[citrate synthase] + S-adenosyl-L-methionine = N(6)-methyl-L-lysyl-[citrate synthase] + S-adenosyl-L-homocysteine + H(+)</text>
        <dbReference type="Rhea" id="RHEA:55544"/>
        <dbReference type="Rhea" id="RHEA-COMP:14212"/>
        <dbReference type="Rhea" id="RHEA-COMP:14213"/>
        <dbReference type="ChEBI" id="CHEBI:15378"/>
        <dbReference type="ChEBI" id="CHEBI:29969"/>
        <dbReference type="ChEBI" id="CHEBI:57856"/>
        <dbReference type="ChEBI" id="CHEBI:59789"/>
        <dbReference type="ChEBI" id="CHEBI:61929"/>
    </reaction>
</comment>
<keyword evidence="6" id="KW-0809">Transit peptide</keyword>
<proteinExistence type="inferred from homology"/>
<dbReference type="FunFam" id="3.40.50.150:FF:000200">
    <property type="entry name" value="Citrate synthase lysine methyltransferase"/>
    <property type="match status" value="1"/>
</dbReference>
<dbReference type="GO" id="GO:0005739">
    <property type="term" value="C:mitochondrion"/>
    <property type="evidence" value="ECO:0007669"/>
    <property type="project" value="UniProtKB-SubCell"/>
</dbReference>
<evidence type="ECO:0000256" key="8">
    <source>
        <dbReference type="ARBA" id="ARBA00051191"/>
    </source>
</evidence>
<evidence type="ECO:0000256" key="9">
    <source>
        <dbReference type="ARBA" id="ARBA00052621"/>
    </source>
</evidence>
<dbReference type="Proteomes" id="UP000261540">
    <property type="component" value="Unplaced"/>
</dbReference>
<evidence type="ECO:0000256" key="5">
    <source>
        <dbReference type="ARBA" id="ARBA00022691"/>
    </source>
</evidence>
<evidence type="ECO:0000256" key="10">
    <source>
        <dbReference type="ARBA" id="ARBA00052681"/>
    </source>
</evidence>
<dbReference type="STRING" id="1676925.ENSPKIP00000004324"/>
<dbReference type="AlphaFoldDB" id="A0A3B3QEW8"/>
<dbReference type="Gene3D" id="3.40.50.150">
    <property type="entry name" value="Vaccinia Virus protein VP39"/>
    <property type="match status" value="1"/>
</dbReference>
<comment type="similarity">
    <text evidence="2">Belongs to the methyltransferase superfamily.</text>
</comment>
<dbReference type="InterPro" id="IPR013216">
    <property type="entry name" value="Methyltransf_11"/>
</dbReference>
<keyword evidence="16" id="KW-1185">Reference proteome</keyword>
<name>A0A3B3QEW8_9TELE</name>
<dbReference type="PANTHER" id="PTHR12176">
    <property type="entry name" value="SAM-DEPENDENT METHYLTRANSFERASE SUPERFAMILY PROTEIN"/>
    <property type="match status" value="1"/>
</dbReference>
<comment type="subcellular location">
    <subcellularLocation>
        <location evidence="1">Mitochondrion</location>
    </subcellularLocation>
</comment>
<protein>
    <recommendedName>
        <fullName evidence="12">Citrate synthase-lysine N-methyltransferase CSKMT, mitochondrial</fullName>
    </recommendedName>
    <alternativeName>
        <fullName evidence="13">Methyltransferase-like protein 12, mitochondrial</fullName>
    </alternativeName>
</protein>
<dbReference type="InterPro" id="IPR051419">
    <property type="entry name" value="Lys/N-term_MeTrsfase_sf"/>
</dbReference>